<evidence type="ECO:0008006" key="3">
    <source>
        <dbReference type="Google" id="ProtNLM"/>
    </source>
</evidence>
<keyword evidence="2" id="KW-1185">Reference proteome</keyword>
<organism evidence="1 2">
    <name type="scientific">Paenibacillus albidus</name>
    <dbReference type="NCBI Taxonomy" id="2041023"/>
    <lineage>
        <taxon>Bacteria</taxon>
        <taxon>Bacillati</taxon>
        <taxon>Bacillota</taxon>
        <taxon>Bacilli</taxon>
        <taxon>Bacillales</taxon>
        <taxon>Paenibacillaceae</taxon>
        <taxon>Paenibacillus</taxon>
    </lineage>
</organism>
<evidence type="ECO:0000313" key="2">
    <source>
        <dbReference type="Proteomes" id="UP000637643"/>
    </source>
</evidence>
<sequence>MGIVKSPGGSIYPYAYKGGEIHCLKYGSFFDKHEALYALMKAEEDFIISTNRKLRIWVDFYETRLTDQIWIEFMESMNRLKDHIRKLAIVGFSIRQKWSLRKVCRQLNVKSNLPIIKFFDDPEDAKAWLVSE</sequence>
<proteinExistence type="predicted"/>
<dbReference type="Pfam" id="PF11964">
    <property type="entry name" value="SpoIIAA-like"/>
    <property type="match status" value="1"/>
</dbReference>
<dbReference type="Proteomes" id="UP000637643">
    <property type="component" value="Unassembled WGS sequence"/>
</dbReference>
<dbReference type="AlphaFoldDB" id="A0A917BYE5"/>
<evidence type="ECO:0000313" key="1">
    <source>
        <dbReference type="EMBL" id="GGF61136.1"/>
    </source>
</evidence>
<dbReference type="RefSeq" id="WP_189021826.1">
    <property type="nucleotide sequence ID" value="NZ_BMKR01000001.1"/>
</dbReference>
<protein>
    <recommendedName>
        <fullName evidence="3">STAS/SEC14 domain-containing protein</fullName>
    </recommendedName>
</protein>
<comment type="caution">
    <text evidence="1">The sequence shown here is derived from an EMBL/GenBank/DDBJ whole genome shotgun (WGS) entry which is preliminary data.</text>
</comment>
<dbReference type="InterPro" id="IPR021866">
    <property type="entry name" value="SpoIIAA-like"/>
</dbReference>
<dbReference type="EMBL" id="BMKR01000001">
    <property type="protein sequence ID" value="GGF61136.1"/>
    <property type="molecule type" value="Genomic_DNA"/>
</dbReference>
<name>A0A917BYE5_9BACL</name>
<reference evidence="1" key="1">
    <citation type="journal article" date="2014" name="Int. J. Syst. Evol. Microbiol.">
        <title>Complete genome sequence of Corynebacterium casei LMG S-19264T (=DSM 44701T), isolated from a smear-ripened cheese.</title>
        <authorList>
            <consortium name="US DOE Joint Genome Institute (JGI-PGF)"/>
            <person name="Walter F."/>
            <person name="Albersmeier A."/>
            <person name="Kalinowski J."/>
            <person name="Ruckert C."/>
        </authorList>
    </citation>
    <scope>NUCLEOTIDE SEQUENCE</scope>
    <source>
        <strain evidence="1">CGMCC 1.16134</strain>
    </source>
</reference>
<gene>
    <name evidence="1" type="ORF">GCM10010912_02930</name>
</gene>
<reference evidence="1" key="2">
    <citation type="submission" date="2020-09" db="EMBL/GenBank/DDBJ databases">
        <authorList>
            <person name="Sun Q."/>
            <person name="Zhou Y."/>
        </authorList>
    </citation>
    <scope>NUCLEOTIDE SEQUENCE</scope>
    <source>
        <strain evidence="1">CGMCC 1.16134</strain>
    </source>
</reference>
<accession>A0A917BYE5</accession>